<feature type="compositionally biased region" description="Basic residues" evidence="8">
    <location>
        <begin position="972"/>
        <end position="984"/>
    </location>
</feature>
<keyword evidence="1 7" id="KW-0547">Nucleotide-binding</keyword>
<feature type="compositionally biased region" description="Basic and acidic residues" evidence="8">
    <location>
        <begin position="228"/>
        <end position="250"/>
    </location>
</feature>
<feature type="compositionally biased region" description="Acidic residues" evidence="8">
    <location>
        <begin position="560"/>
        <end position="586"/>
    </location>
</feature>
<comment type="domain">
    <text evidence="7">The Q motif is unique to and characteristic of the DEAD box family of RNA helicases and controls ATP binding and hydrolysis.</text>
</comment>
<dbReference type="Gene3D" id="3.40.50.300">
    <property type="entry name" value="P-loop containing nucleotide triphosphate hydrolases"/>
    <property type="match status" value="2"/>
</dbReference>
<feature type="domain" description="DEAD-box RNA helicase Q" evidence="11">
    <location>
        <begin position="290"/>
        <end position="318"/>
    </location>
</feature>
<dbReference type="RefSeq" id="XP_004989467.1">
    <property type="nucleotide sequence ID" value="XM_004989410.1"/>
</dbReference>
<dbReference type="GeneID" id="16070012"/>
<keyword evidence="3 7" id="KW-0347">Helicase</keyword>
<dbReference type="EC" id="3.6.4.13" evidence="7"/>
<dbReference type="OrthoDB" id="4310724at2759"/>
<dbReference type="Pfam" id="PF00270">
    <property type="entry name" value="DEAD"/>
    <property type="match status" value="1"/>
</dbReference>
<dbReference type="GO" id="GO:0003723">
    <property type="term" value="F:RNA binding"/>
    <property type="evidence" value="ECO:0007669"/>
    <property type="project" value="UniProtKB-UniRule"/>
</dbReference>
<name>F2UN19_SALR5</name>
<feature type="short sequence motif" description="Q motif" evidence="6">
    <location>
        <begin position="290"/>
        <end position="318"/>
    </location>
</feature>
<feature type="region of interest" description="Disordered" evidence="8">
    <location>
        <begin position="1"/>
        <end position="53"/>
    </location>
</feature>
<dbReference type="InterPro" id="IPR014001">
    <property type="entry name" value="Helicase_ATP-bd"/>
</dbReference>
<dbReference type="PROSITE" id="PS51194">
    <property type="entry name" value="HELICASE_CTER"/>
    <property type="match status" value="1"/>
</dbReference>
<dbReference type="InterPro" id="IPR011545">
    <property type="entry name" value="DEAD/DEAH_box_helicase_dom"/>
</dbReference>
<evidence type="ECO:0000313" key="13">
    <source>
        <dbReference type="Proteomes" id="UP000007799"/>
    </source>
</evidence>
<evidence type="ECO:0000259" key="11">
    <source>
        <dbReference type="PROSITE" id="PS51195"/>
    </source>
</evidence>
<evidence type="ECO:0000259" key="9">
    <source>
        <dbReference type="PROSITE" id="PS51192"/>
    </source>
</evidence>
<dbReference type="CDD" id="cd18787">
    <property type="entry name" value="SF2_C_DEAD"/>
    <property type="match status" value="1"/>
</dbReference>
<dbReference type="GO" id="GO:0016787">
    <property type="term" value="F:hydrolase activity"/>
    <property type="evidence" value="ECO:0007669"/>
    <property type="project" value="UniProtKB-KW"/>
</dbReference>
<dbReference type="SUPFAM" id="SSF52540">
    <property type="entry name" value="P-loop containing nucleoside triphosphate hydrolases"/>
    <property type="match status" value="2"/>
</dbReference>
<dbReference type="eggNOG" id="KOG0347">
    <property type="taxonomic scope" value="Eukaryota"/>
</dbReference>
<feature type="compositionally biased region" description="Basic residues" evidence="8">
    <location>
        <begin position="159"/>
        <end position="171"/>
    </location>
</feature>
<evidence type="ECO:0000256" key="1">
    <source>
        <dbReference type="ARBA" id="ARBA00022741"/>
    </source>
</evidence>
<dbReference type="InterPro" id="IPR027417">
    <property type="entry name" value="P-loop_NTPase"/>
</dbReference>
<dbReference type="FunCoup" id="F2UN19">
    <property type="interactions" value="1359"/>
</dbReference>
<dbReference type="InterPro" id="IPR000629">
    <property type="entry name" value="RNA-helicase_DEAD-box_CS"/>
</dbReference>
<dbReference type="InterPro" id="IPR001650">
    <property type="entry name" value="Helicase_C-like"/>
</dbReference>
<dbReference type="GO" id="GO:0003724">
    <property type="term" value="F:RNA helicase activity"/>
    <property type="evidence" value="ECO:0007669"/>
    <property type="project" value="UniProtKB-EC"/>
</dbReference>
<dbReference type="Pfam" id="PF00271">
    <property type="entry name" value="Helicase_C"/>
    <property type="match status" value="1"/>
</dbReference>
<feature type="domain" description="Helicase C-terminal" evidence="10">
    <location>
        <begin position="718"/>
        <end position="866"/>
    </location>
</feature>
<dbReference type="PROSITE" id="PS51192">
    <property type="entry name" value="HELICASE_ATP_BIND_1"/>
    <property type="match status" value="1"/>
</dbReference>
<feature type="compositionally biased region" description="Acidic residues" evidence="8">
    <location>
        <begin position="251"/>
        <end position="264"/>
    </location>
</feature>
<gene>
    <name evidence="12" type="ORF">PTSG_12845</name>
</gene>
<feature type="region of interest" description="Disordered" evidence="8">
    <location>
        <begin position="94"/>
        <end position="288"/>
    </location>
</feature>
<feature type="compositionally biased region" description="Basic and acidic residues" evidence="8">
    <location>
        <begin position="183"/>
        <end position="209"/>
    </location>
</feature>
<proteinExistence type="inferred from homology"/>
<reference evidence="12" key="1">
    <citation type="submission" date="2009-08" db="EMBL/GenBank/DDBJ databases">
        <title>Annotation of Salpingoeca rosetta.</title>
        <authorList>
            <consortium name="The Broad Institute Genome Sequencing Platform"/>
            <person name="Russ C."/>
            <person name="Cuomo C."/>
            <person name="Burger G."/>
            <person name="Gray M.W."/>
            <person name="Holland P.W.H."/>
            <person name="King N."/>
            <person name="Lang F.B.F."/>
            <person name="Roger A.J."/>
            <person name="Ruiz-Trillo I."/>
            <person name="Young S.K."/>
            <person name="Zeng Q."/>
            <person name="Gargeya S."/>
            <person name="Alvarado L."/>
            <person name="Berlin A."/>
            <person name="Chapman S.B."/>
            <person name="Chen Z."/>
            <person name="Freedman E."/>
            <person name="Gellesch M."/>
            <person name="Goldberg J."/>
            <person name="Griggs A."/>
            <person name="Gujja S."/>
            <person name="Heilman E."/>
            <person name="Heiman D."/>
            <person name="Howarth C."/>
            <person name="Mehta T."/>
            <person name="Neiman D."/>
            <person name="Pearson M."/>
            <person name="Roberts A."/>
            <person name="Saif S."/>
            <person name="Shea T."/>
            <person name="Shenoy N."/>
            <person name="Sisk P."/>
            <person name="Stolte C."/>
            <person name="Sykes S."/>
            <person name="White J."/>
            <person name="Yandava C."/>
            <person name="Haas B."/>
            <person name="Nusbaum C."/>
            <person name="Birren B."/>
        </authorList>
    </citation>
    <scope>NUCLEOTIDE SEQUENCE [LARGE SCALE GENOMIC DNA]</scope>
    <source>
        <strain evidence="12">ATCC 50818</strain>
    </source>
</reference>
<feature type="compositionally biased region" description="Basic residues" evidence="8">
    <location>
        <begin position="42"/>
        <end position="52"/>
    </location>
</feature>
<evidence type="ECO:0000256" key="6">
    <source>
        <dbReference type="PROSITE-ProRule" id="PRU00552"/>
    </source>
</evidence>
<sequence>MPANPRKRAKRTLQAKKKQHRHNRDDVREKEQKQADRATLARVKKAAKKTQQKWRQLEVSEDAIFNFDHGGFCRLEVLDPKDFVTDEHGLLQLPASSYDDDDEGDGAADETVGGDAQAAGMMNDASAEAEEEGAVGLADVNEAGGKDSIEAGEAVQKNGKNKKRKNKKNKKQQQAEEEEEGQDQEKQAEELHEEDDKGELQHEDEELKGKKNKKNKNKKKKQKKSKGKTTDEQTQQKEEEGDKEEEKPDVADDQQQTEEGEQAEEGGARNGGEDDEEEEKEEQEEEVDMSAWLPFGLHSSIMEGLQAQRFTKPTPVQEECLQPAIQGFRDIVACAETGSGKTLAFGLPVIQHIINLRQQGDDGDDDALTRLKALVVCPTRELAIQVRDHLVAIAKHCGIRVVAIVGGISVQKQRRLLAGRPEIIVGTPGRLWDLIAAGNDAFHDLRRLRFLVIDEADRMVEQGHFKELENILRKLPMAERTDDSSNAKNGAAKKKKSRNKYKEKNEKEKAAKRRKELQALQQQQQQQDEDEDDDYVDDDVMAMGGAGSGEQQSGDNGSDGAEEMLPMDDSEDNNDDDGGDEEEEDNLGIPASLFLNPADDLIKKSKREEVKRRKDEDAHTLQQLDTLDADQNAAEMEAIAHEGPPVKRQTYILSATLLYTAQQFRKRRKNPQQDAVSRIVKLCGLRSKYKQVDLVGRRVEVTSKLSESRILCTTEEKDVYLYYFVHRHPGRTIVFVNSIDNVHRIVNLFRLLNATNVWGLHSKMQQRKRLTNLERFRASPSSVLIATDVAARGLDIPDVDHVLHYQLPRETDKYVHRSGRTARADKEGLSVVLQGPQDTPIYKAIIQELNRAEELPRFEVDLHLLPGIRKLVSKAKTIIKLERALNKPKSKNASVLKAAREADLEVDDSLLMAEAASTDHTRIRLATLKAELASLLQHPISAVASGRKYTAQGDRSHAILEPDKHSALSKVRGSKRRANKKRRR</sequence>
<dbReference type="AlphaFoldDB" id="F2UN19"/>
<evidence type="ECO:0000313" key="12">
    <source>
        <dbReference type="EMBL" id="EGD78518.1"/>
    </source>
</evidence>
<dbReference type="SMART" id="SM00487">
    <property type="entry name" value="DEXDc"/>
    <property type="match status" value="1"/>
</dbReference>
<feature type="compositionally biased region" description="Acidic residues" evidence="8">
    <location>
        <begin position="98"/>
        <end position="108"/>
    </location>
</feature>
<keyword evidence="13" id="KW-1185">Reference proteome</keyword>
<comment type="function">
    <text evidence="7">RNA helicase.</text>
</comment>
<evidence type="ECO:0000256" key="3">
    <source>
        <dbReference type="ARBA" id="ARBA00022806"/>
    </source>
</evidence>
<dbReference type="GO" id="GO:0005524">
    <property type="term" value="F:ATP binding"/>
    <property type="evidence" value="ECO:0007669"/>
    <property type="project" value="UniProtKB-UniRule"/>
</dbReference>
<keyword evidence="4 7" id="KW-0067">ATP-binding</keyword>
<feature type="domain" description="Helicase ATP-binding" evidence="9">
    <location>
        <begin position="322"/>
        <end position="476"/>
    </location>
</feature>
<feature type="region of interest" description="Disordered" evidence="8">
    <location>
        <begin position="479"/>
        <end position="600"/>
    </location>
</feature>
<feature type="compositionally biased region" description="Acidic residues" evidence="8">
    <location>
        <begin position="527"/>
        <end position="540"/>
    </location>
</feature>
<dbReference type="PROSITE" id="PS00039">
    <property type="entry name" value="DEAD_ATP_HELICASE"/>
    <property type="match status" value="1"/>
</dbReference>
<dbReference type="OMA" id="QMIQKAR"/>
<organism evidence="13">
    <name type="scientific">Salpingoeca rosetta (strain ATCC 50818 / BSB-021)</name>
    <dbReference type="NCBI Taxonomy" id="946362"/>
    <lineage>
        <taxon>Eukaryota</taxon>
        <taxon>Choanoflagellata</taxon>
        <taxon>Craspedida</taxon>
        <taxon>Salpingoecidae</taxon>
        <taxon>Salpingoeca</taxon>
    </lineage>
</organism>
<evidence type="ECO:0000256" key="4">
    <source>
        <dbReference type="ARBA" id="ARBA00022840"/>
    </source>
</evidence>
<feature type="region of interest" description="Disordered" evidence="8">
    <location>
        <begin position="957"/>
        <end position="984"/>
    </location>
</feature>
<feature type="compositionally biased region" description="Basic residues" evidence="8">
    <location>
        <begin position="1"/>
        <end position="22"/>
    </location>
</feature>
<comment type="catalytic activity">
    <reaction evidence="7">
        <text>ATP + H2O = ADP + phosphate + H(+)</text>
        <dbReference type="Rhea" id="RHEA:13065"/>
        <dbReference type="ChEBI" id="CHEBI:15377"/>
        <dbReference type="ChEBI" id="CHEBI:15378"/>
        <dbReference type="ChEBI" id="CHEBI:30616"/>
        <dbReference type="ChEBI" id="CHEBI:43474"/>
        <dbReference type="ChEBI" id="CHEBI:456216"/>
        <dbReference type="EC" id="3.6.4.13"/>
    </reaction>
</comment>
<feature type="compositionally biased region" description="Basic and acidic residues" evidence="8">
    <location>
        <begin position="500"/>
        <end position="509"/>
    </location>
</feature>
<dbReference type="STRING" id="946362.F2UN19"/>
<protein>
    <recommendedName>
        <fullName evidence="7">ATP-dependent RNA helicase</fullName>
        <ecNumber evidence="7">3.6.4.13</ecNumber>
    </recommendedName>
</protein>
<dbReference type="Proteomes" id="UP000007799">
    <property type="component" value="Unassembled WGS sequence"/>
</dbReference>
<dbReference type="PANTHER" id="PTHR24031">
    <property type="entry name" value="RNA HELICASE"/>
    <property type="match status" value="1"/>
</dbReference>
<feature type="compositionally biased region" description="Basic and acidic residues" evidence="8">
    <location>
        <begin position="23"/>
        <end position="36"/>
    </location>
</feature>
<evidence type="ECO:0000256" key="2">
    <source>
        <dbReference type="ARBA" id="ARBA00022801"/>
    </source>
</evidence>
<evidence type="ECO:0000256" key="7">
    <source>
        <dbReference type="RuleBase" id="RU365068"/>
    </source>
</evidence>
<evidence type="ECO:0000256" key="8">
    <source>
        <dbReference type="SAM" id="MobiDB-lite"/>
    </source>
</evidence>
<dbReference type="InterPro" id="IPR014014">
    <property type="entry name" value="RNA_helicase_DEAD_Q_motif"/>
</dbReference>
<dbReference type="SMART" id="SM00490">
    <property type="entry name" value="HELICc"/>
    <property type="match status" value="1"/>
</dbReference>
<feature type="compositionally biased region" description="Acidic residues" evidence="8">
    <location>
        <begin position="273"/>
        <end position="288"/>
    </location>
</feature>
<dbReference type="EMBL" id="GL832983">
    <property type="protein sequence ID" value="EGD78518.1"/>
    <property type="molecule type" value="Genomic_DNA"/>
</dbReference>
<dbReference type="PROSITE" id="PS51195">
    <property type="entry name" value="Q_MOTIF"/>
    <property type="match status" value="1"/>
</dbReference>
<dbReference type="InParanoid" id="F2UN19"/>
<comment type="similarity">
    <text evidence="7">Belongs to the DEAD box helicase family.</text>
</comment>
<feature type="compositionally biased region" description="Basic residues" evidence="8">
    <location>
        <begin position="210"/>
        <end position="227"/>
    </location>
</feature>
<accession>F2UN19</accession>
<dbReference type="KEGG" id="sre:PTSG_12845"/>
<keyword evidence="5 7" id="KW-0694">RNA-binding</keyword>
<evidence type="ECO:0000259" key="10">
    <source>
        <dbReference type="PROSITE" id="PS51194"/>
    </source>
</evidence>
<keyword evidence="2 7" id="KW-0378">Hydrolase</keyword>
<evidence type="ECO:0000256" key="5">
    <source>
        <dbReference type="ARBA" id="ARBA00022884"/>
    </source>
</evidence>
<feature type="compositionally biased region" description="Basic and acidic residues" evidence="8">
    <location>
        <begin position="957"/>
        <end position="966"/>
    </location>
</feature>